<feature type="region of interest" description="Disordered" evidence="6">
    <location>
        <begin position="1"/>
        <end position="35"/>
    </location>
</feature>
<keyword evidence="4 7" id="KW-1133">Transmembrane helix</keyword>
<dbReference type="Proteomes" id="UP000324288">
    <property type="component" value="Chromosome"/>
</dbReference>
<feature type="transmembrane region" description="Helical" evidence="7">
    <location>
        <begin position="330"/>
        <end position="349"/>
    </location>
</feature>
<keyword evidence="3 7" id="KW-0812">Transmembrane</keyword>
<evidence type="ECO:0000256" key="4">
    <source>
        <dbReference type="ARBA" id="ARBA00022989"/>
    </source>
</evidence>
<dbReference type="GO" id="GO:0022857">
    <property type="term" value="F:transmembrane transporter activity"/>
    <property type="evidence" value="ECO:0007669"/>
    <property type="project" value="InterPro"/>
</dbReference>
<evidence type="ECO:0000256" key="5">
    <source>
        <dbReference type="ARBA" id="ARBA00023136"/>
    </source>
</evidence>
<dbReference type="InterPro" id="IPR011701">
    <property type="entry name" value="MFS"/>
</dbReference>
<feature type="transmembrane region" description="Helical" evidence="7">
    <location>
        <begin position="305"/>
        <end position="324"/>
    </location>
</feature>
<feature type="transmembrane region" description="Helical" evidence="7">
    <location>
        <begin position="138"/>
        <end position="158"/>
    </location>
</feature>
<reference evidence="9 10" key="1">
    <citation type="submission" date="2019-04" db="EMBL/GenBank/DDBJ databases">
        <authorList>
            <person name="Seth-Smith MB H."/>
            <person name="Seth-Smith H."/>
        </authorList>
    </citation>
    <scope>NUCLEOTIDE SEQUENCE [LARGE SCALE GENOMIC DNA]</scope>
    <source>
        <strain evidence="9">USB-603019</strain>
    </source>
</reference>
<evidence type="ECO:0000256" key="2">
    <source>
        <dbReference type="ARBA" id="ARBA00022475"/>
    </source>
</evidence>
<feature type="transmembrane region" description="Helical" evidence="7">
    <location>
        <begin position="39"/>
        <end position="61"/>
    </location>
</feature>
<feature type="transmembrane region" description="Helical" evidence="7">
    <location>
        <begin position="370"/>
        <end position="391"/>
    </location>
</feature>
<dbReference type="CDD" id="cd17324">
    <property type="entry name" value="MFS_NepI_like"/>
    <property type="match status" value="1"/>
</dbReference>
<keyword evidence="10" id="KW-1185">Reference proteome</keyword>
<dbReference type="RefSeq" id="WP_148417755.1">
    <property type="nucleotide sequence ID" value="NZ_LR584267.1"/>
</dbReference>
<dbReference type="PANTHER" id="PTHR43124">
    <property type="entry name" value="PURINE EFFLUX PUMP PBUE"/>
    <property type="match status" value="1"/>
</dbReference>
<organism evidence="9 10">
    <name type="scientific">Lawsonella clevelandensis</name>
    <dbReference type="NCBI Taxonomy" id="1528099"/>
    <lineage>
        <taxon>Bacteria</taxon>
        <taxon>Bacillati</taxon>
        <taxon>Actinomycetota</taxon>
        <taxon>Actinomycetes</taxon>
        <taxon>Mycobacteriales</taxon>
        <taxon>Lawsonellaceae</taxon>
        <taxon>Lawsonella</taxon>
    </lineage>
</organism>
<feature type="transmembrane region" description="Helical" evidence="7">
    <location>
        <begin position="275"/>
        <end position="293"/>
    </location>
</feature>
<protein>
    <submittedName>
        <fullName evidence="9">Inner membrane transport protein YdhP</fullName>
    </submittedName>
</protein>
<evidence type="ECO:0000313" key="10">
    <source>
        <dbReference type="Proteomes" id="UP000324288"/>
    </source>
</evidence>
<feature type="transmembrane region" description="Helical" evidence="7">
    <location>
        <begin position="397"/>
        <end position="422"/>
    </location>
</feature>
<dbReference type="AlphaFoldDB" id="A0A5E3ZYC7"/>
<evidence type="ECO:0000256" key="6">
    <source>
        <dbReference type="SAM" id="MobiDB-lite"/>
    </source>
</evidence>
<evidence type="ECO:0000256" key="3">
    <source>
        <dbReference type="ARBA" id="ARBA00022692"/>
    </source>
</evidence>
<dbReference type="GO" id="GO:0005886">
    <property type="term" value="C:plasma membrane"/>
    <property type="evidence" value="ECO:0007669"/>
    <property type="project" value="UniProtKB-SubCell"/>
</dbReference>
<evidence type="ECO:0000259" key="8">
    <source>
        <dbReference type="PROSITE" id="PS50850"/>
    </source>
</evidence>
<dbReference type="Pfam" id="PF07690">
    <property type="entry name" value="MFS_1"/>
    <property type="match status" value="1"/>
</dbReference>
<feature type="transmembrane region" description="Helical" evidence="7">
    <location>
        <begin position="197"/>
        <end position="219"/>
    </location>
</feature>
<feature type="transmembrane region" description="Helical" evidence="7">
    <location>
        <begin position="240"/>
        <end position="263"/>
    </location>
</feature>
<evidence type="ECO:0000256" key="7">
    <source>
        <dbReference type="SAM" id="Phobius"/>
    </source>
</evidence>
<feature type="compositionally biased region" description="Polar residues" evidence="6">
    <location>
        <begin position="1"/>
        <end position="25"/>
    </location>
</feature>
<feature type="transmembrane region" description="Helical" evidence="7">
    <location>
        <begin position="81"/>
        <end position="102"/>
    </location>
</feature>
<name>A0A5E3ZYC7_9ACTN</name>
<feature type="transmembrane region" description="Helical" evidence="7">
    <location>
        <begin position="109"/>
        <end position="132"/>
    </location>
</feature>
<keyword evidence="5 7" id="KW-0472">Membrane</keyword>
<dbReference type="EMBL" id="LR584267">
    <property type="protein sequence ID" value="VHO01224.1"/>
    <property type="molecule type" value="Genomic_DNA"/>
</dbReference>
<feature type="domain" description="Major facilitator superfamily (MFS) profile" evidence="8">
    <location>
        <begin position="42"/>
        <end position="426"/>
    </location>
</feature>
<dbReference type="InterPro" id="IPR050189">
    <property type="entry name" value="MFS_Efflux_Transporters"/>
</dbReference>
<accession>A0A5E3ZYC7</accession>
<feature type="transmembrane region" description="Helical" evidence="7">
    <location>
        <begin position="170"/>
        <end position="191"/>
    </location>
</feature>
<dbReference type="Gene3D" id="1.20.1250.20">
    <property type="entry name" value="MFS general substrate transporter like domains"/>
    <property type="match status" value="2"/>
</dbReference>
<evidence type="ECO:0000256" key="1">
    <source>
        <dbReference type="ARBA" id="ARBA00004651"/>
    </source>
</evidence>
<dbReference type="InterPro" id="IPR020846">
    <property type="entry name" value="MFS_dom"/>
</dbReference>
<gene>
    <name evidence="9" type="primary">ydhP</name>
    <name evidence="9" type="ORF">LC603019_01245</name>
</gene>
<dbReference type="PROSITE" id="PS50850">
    <property type="entry name" value="MFS"/>
    <property type="match status" value="1"/>
</dbReference>
<dbReference type="SUPFAM" id="SSF103473">
    <property type="entry name" value="MFS general substrate transporter"/>
    <property type="match status" value="1"/>
</dbReference>
<comment type="subcellular location">
    <subcellularLocation>
        <location evidence="1">Cell membrane</location>
        <topology evidence="1">Multi-pass membrane protein</topology>
    </subcellularLocation>
</comment>
<dbReference type="InterPro" id="IPR036259">
    <property type="entry name" value="MFS_trans_sf"/>
</dbReference>
<sequence length="442" mass="46040">MSDVPTTPSSAADTGTSTPPRSATQEGGRGSSRATSGSATLSILALILGGIGTACTESVIISLLPDVGQHLDMTTESTLGFAITLYMIGVVFGAPLFTVVLVHINRKKLLIVAVGTQVVGNLLTVFAPNFWILLGGRFLAGVPHGAIYGLMALVGAYLAPPGKTARTVSISLLGLPIANLAIVPLVTWVGQVTNYRYAFGIIALFGTLAFAAMLAWLPAMKDLSGSNPKKELGLFKNRQVILTLVAGLIGFGGLYGFLSYITRTVNTVTGMDPDIMPFVMMVIGFGALVGTLLSGQLSDRLPEAAFPIIMGSFVVVLAVSPLMVQYPVTLFIEVFLVGVFGTGAFSPAMQVRLIRHAGDSQNLASSMNHVALCLANIIGSFLSTQVVHHQLGGDFMYILPAVFGAALGALGLVFLLTAVYLVKSGKDAAASVDSFTAKGAEQ</sequence>
<evidence type="ECO:0000313" key="9">
    <source>
        <dbReference type="EMBL" id="VHO01224.1"/>
    </source>
</evidence>
<proteinExistence type="predicted"/>
<keyword evidence="2" id="KW-1003">Cell membrane</keyword>
<dbReference type="PANTHER" id="PTHR43124:SF3">
    <property type="entry name" value="CHLORAMPHENICOL EFFLUX PUMP RV0191"/>
    <property type="match status" value="1"/>
</dbReference>